<comment type="similarity">
    <text evidence="1">Belongs to the class-II fumarase/aspartase family.</text>
</comment>
<dbReference type="InterPro" id="IPR022761">
    <property type="entry name" value="Fumarate_lyase_N"/>
</dbReference>
<dbReference type="InterPro" id="IPR008948">
    <property type="entry name" value="L-Aspartase-like"/>
</dbReference>
<dbReference type="GO" id="GO:0003824">
    <property type="term" value="F:catalytic activity"/>
    <property type="evidence" value="ECO:0007669"/>
    <property type="project" value="InterPro"/>
</dbReference>
<dbReference type="PRINTS" id="PR00149">
    <property type="entry name" value="FUMRATELYASE"/>
</dbReference>
<reference evidence="3" key="1">
    <citation type="submission" date="2020-10" db="EMBL/GenBank/DDBJ databases">
        <title>Bacterium isolated from coastal waters sediment.</title>
        <authorList>
            <person name="Chen R.-J."/>
            <person name="Lu D.-C."/>
            <person name="Zhu K.-L."/>
            <person name="Du Z.-J."/>
        </authorList>
    </citation>
    <scope>NUCLEOTIDE SEQUENCE</scope>
    <source>
        <strain evidence="3">N1Y112</strain>
    </source>
</reference>
<sequence length="373" mass="40679">MLDFSIYRDQFVSAEMGKIWSEDNTVSSWLQVEQALAACQAEMGIIDPEVSEKLQSLKASDLDTACLQDDMALVGRPIVGLVKQLRAAVGTPQAASVHFGSTTQDIMDTAMVLQMHRGLLLVDAELDRLLSHIEQFGDAFGATEIIGRTNGQHAVEMTLGAKLDVWKSELKRRRDCLKDAAGRGLNVQCGGPVGDLRAFPADQGRQLKQSLAAALDLHVAEPHWQNARDGVGEIVAALGMLCGSLCKIAHNINLLSSSEIGELFEGYEAGKGSSSSMAHKRNQRGSEFMEAIARLGRQQSAAIQETNMHQHERSGGVWISEWLIVPDVFKYTSGALMWGNRLFSHLCVDTQRASAGVQQFRERVAPVKSNVGH</sequence>
<proteinExistence type="inferred from homology"/>
<dbReference type="SUPFAM" id="SSF48557">
    <property type="entry name" value="L-aspartase-like"/>
    <property type="match status" value="1"/>
</dbReference>
<dbReference type="RefSeq" id="WP_193954640.1">
    <property type="nucleotide sequence ID" value="NZ_JADEYS010000020.1"/>
</dbReference>
<protein>
    <recommendedName>
        <fullName evidence="2">Fumarate lyase N-terminal domain-containing protein</fullName>
    </recommendedName>
</protein>
<comment type="caution">
    <text evidence="3">The sequence shown here is derived from an EMBL/GenBank/DDBJ whole genome shotgun (WGS) entry which is preliminary data.</text>
</comment>
<dbReference type="InterPro" id="IPR000362">
    <property type="entry name" value="Fumarate_lyase_fam"/>
</dbReference>
<dbReference type="EMBL" id="JADEYS010000020">
    <property type="protein sequence ID" value="MBE9398945.1"/>
    <property type="molecule type" value="Genomic_DNA"/>
</dbReference>
<gene>
    <name evidence="3" type="ORF">IOQ59_16925</name>
</gene>
<dbReference type="AlphaFoldDB" id="A0A8J7K6S1"/>
<evidence type="ECO:0000256" key="1">
    <source>
        <dbReference type="ARBA" id="ARBA00034772"/>
    </source>
</evidence>
<organism evidence="3 4">
    <name type="scientific">Pontibacterium sinense</name>
    <dbReference type="NCBI Taxonomy" id="2781979"/>
    <lineage>
        <taxon>Bacteria</taxon>
        <taxon>Pseudomonadati</taxon>
        <taxon>Pseudomonadota</taxon>
        <taxon>Gammaproteobacteria</taxon>
        <taxon>Oceanospirillales</taxon>
        <taxon>Oceanospirillaceae</taxon>
        <taxon>Pontibacterium</taxon>
    </lineage>
</organism>
<dbReference type="PANTHER" id="PTHR43172">
    <property type="entry name" value="ADENYLOSUCCINATE LYASE"/>
    <property type="match status" value="1"/>
</dbReference>
<evidence type="ECO:0000259" key="2">
    <source>
        <dbReference type="Pfam" id="PF00206"/>
    </source>
</evidence>
<dbReference type="Gene3D" id="1.20.200.10">
    <property type="entry name" value="Fumarase/aspartase (Central domain)"/>
    <property type="match status" value="1"/>
</dbReference>
<feature type="domain" description="Fumarate lyase N-terminal" evidence="2">
    <location>
        <begin position="74"/>
        <end position="293"/>
    </location>
</feature>
<dbReference type="Proteomes" id="UP000640333">
    <property type="component" value="Unassembled WGS sequence"/>
</dbReference>
<keyword evidence="4" id="KW-1185">Reference proteome</keyword>
<name>A0A8J7K6S1_9GAMM</name>
<evidence type="ECO:0000313" key="4">
    <source>
        <dbReference type="Proteomes" id="UP000640333"/>
    </source>
</evidence>
<accession>A0A8J7K6S1</accession>
<dbReference type="PANTHER" id="PTHR43172:SF2">
    <property type="entry name" value="ADENYLOSUCCINATE LYASE C-TERMINAL DOMAIN-CONTAINING PROTEIN"/>
    <property type="match status" value="1"/>
</dbReference>
<dbReference type="Pfam" id="PF00206">
    <property type="entry name" value="Lyase_1"/>
    <property type="match status" value="1"/>
</dbReference>
<evidence type="ECO:0000313" key="3">
    <source>
        <dbReference type="EMBL" id="MBE9398945.1"/>
    </source>
</evidence>